<organism evidence="3">
    <name type="scientific">marine sediment metagenome</name>
    <dbReference type="NCBI Taxonomy" id="412755"/>
    <lineage>
        <taxon>unclassified sequences</taxon>
        <taxon>metagenomes</taxon>
        <taxon>ecological metagenomes</taxon>
    </lineage>
</organism>
<dbReference type="EMBL" id="BARW01018563">
    <property type="protein sequence ID" value="GAJ00336.1"/>
    <property type="molecule type" value="Genomic_DNA"/>
</dbReference>
<gene>
    <name evidence="3" type="ORF">S12H4_31758</name>
</gene>
<feature type="non-terminal residue" evidence="3">
    <location>
        <position position="141"/>
    </location>
</feature>
<dbReference type="PROSITE" id="PS51419">
    <property type="entry name" value="RAB"/>
    <property type="match status" value="1"/>
</dbReference>
<proteinExistence type="predicted"/>
<dbReference type="Gene3D" id="3.40.50.300">
    <property type="entry name" value="P-loop containing nucleotide triphosphate hydrolases"/>
    <property type="match status" value="1"/>
</dbReference>
<protein>
    <recommendedName>
        <fullName evidence="4">GTP-binding protein</fullName>
    </recommendedName>
</protein>
<keyword evidence="2" id="KW-0342">GTP-binding</keyword>
<dbReference type="GO" id="GO:0005525">
    <property type="term" value="F:GTP binding"/>
    <property type="evidence" value="ECO:0007669"/>
    <property type="project" value="UniProtKB-KW"/>
</dbReference>
<dbReference type="GO" id="GO:0003924">
    <property type="term" value="F:GTPase activity"/>
    <property type="evidence" value="ECO:0007669"/>
    <property type="project" value="InterPro"/>
</dbReference>
<evidence type="ECO:0008006" key="4">
    <source>
        <dbReference type="Google" id="ProtNLM"/>
    </source>
</evidence>
<dbReference type="Pfam" id="PF00071">
    <property type="entry name" value="Ras"/>
    <property type="match status" value="1"/>
</dbReference>
<dbReference type="SMART" id="SM00173">
    <property type="entry name" value="RAS"/>
    <property type="match status" value="1"/>
</dbReference>
<evidence type="ECO:0000256" key="1">
    <source>
        <dbReference type="ARBA" id="ARBA00022741"/>
    </source>
</evidence>
<dbReference type="InterPro" id="IPR050227">
    <property type="entry name" value="Rab"/>
</dbReference>
<evidence type="ECO:0000313" key="3">
    <source>
        <dbReference type="EMBL" id="GAJ00336.1"/>
    </source>
</evidence>
<dbReference type="AlphaFoldDB" id="X1UKA4"/>
<dbReference type="PANTHER" id="PTHR47977">
    <property type="entry name" value="RAS-RELATED PROTEIN RAB"/>
    <property type="match status" value="1"/>
</dbReference>
<dbReference type="InterPro" id="IPR027417">
    <property type="entry name" value="P-loop_NTPase"/>
</dbReference>
<name>X1UKA4_9ZZZZ</name>
<dbReference type="SUPFAM" id="SSF52540">
    <property type="entry name" value="P-loop containing nucleoside triphosphate hydrolases"/>
    <property type="match status" value="1"/>
</dbReference>
<comment type="caution">
    <text evidence="3">The sequence shown here is derived from an EMBL/GenBank/DDBJ whole genome shotgun (WGS) entry which is preliminary data.</text>
</comment>
<accession>X1UKA4</accession>
<dbReference type="SMART" id="SM00175">
    <property type="entry name" value="RAB"/>
    <property type="match status" value="1"/>
</dbReference>
<keyword evidence="1" id="KW-0547">Nucleotide-binding</keyword>
<reference evidence="3" key="1">
    <citation type="journal article" date="2014" name="Front. Microbiol.">
        <title>High frequency of phylogenetically diverse reductive dehalogenase-homologous genes in deep subseafloor sedimentary metagenomes.</title>
        <authorList>
            <person name="Kawai M."/>
            <person name="Futagami T."/>
            <person name="Toyoda A."/>
            <person name="Takaki Y."/>
            <person name="Nishi S."/>
            <person name="Hori S."/>
            <person name="Arai W."/>
            <person name="Tsubouchi T."/>
            <person name="Morono Y."/>
            <person name="Uchiyama I."/>
            <person name="Ito T."/>
            <person name="Fujiyama A."/>
            <person name="Inagaki F."/>
            <person name="Takami H."/>
        </authorList>
    </citation>
    <scope>NUCLEOTIDE SEQUENCE</scope>
    <source>
        <strain evidence="3">Expedition CK06-06</strain>
    </source>
</reference>
<dbReference type="PROSITE" id="PS51421">
    <property type="entry name" value="RAS"/>
    <property type="match status" value="1"/>
</dbReference>
<evidence type="ECO:0000256" key="2">
    <source>
        <dbReference type="ARBA" id="ARBA00023134"/>
    </source>
</evidence>
<dbReference type="InterPro" id="IPR001806">
    <property type="entry name" value="Small_GTPase"/>
</dbReference>
<sequence>MDDTEILLNIWDFAGEKKFRLLLPSYVSGASGALILYDITNRDSLKDLHDWVKVITSVPNSPKTKLMIEAKIDLENQREVKHEDAKDAFNKYKFQGEIIGVSSKTGENVENVFEMLGRQILKNSLKKCSSCNKYYPLELKY</sequence>